<protein>
    <submittedName>
        <fullName evidence="2">CLUMA_CG000454, isoform A</fullName>
    </submittedName>
</protein>
<keyword evidence="3" id="KW-1185">Reference proteome</keyword>
<dbReference type="GO" id="GO:1902936">
    <property type="term" value="F:phosphatidylinositol bisphosphate binding"/>
    <property type="evidence" value="ECO:0007669"/>
    <property type="project" value="TreeGrafter"/>
</dbReference>
<dbReference type="InterPro" id="IPR036865">
    <property type="entry name" value="CRAL-TRIO_dom_sf"/>
</dbReference>
<evidence type="ECO:0000259" key="1">
    <source>
        <dbReference type="PROSITE" id="PS50191"/>
    </source>
</evidence>
<dbReference type="PRINTS" id="PR00180">
    <property type="entry name" value="CRETINALDHBP"/>
</dbReference>
<accession>A0A1J1HK45</accession>
<dbReference type="SUPFAM" id="SSF52087">
    <property type="entry name" value="CRAL/TRIO domain"/>
    <property type="match status" value="1"/>
</dbReference>
<dbReference type="InterPro" id="IPR011074">
    <property type="entry name" value="CRAL/TRIO_N_dom"/>
</dbReference>
<dbReference type="SUPFAM" id="SSF46938">
    <property type="entry name" value="CRAL/TRIO N-terminal domain"/>
    <property type="match status" value="1"/>
</dbReference>
<dbReference type="PANTHER" id="PTHR10174:SF216">
    <property type="entry name" value="CRAL-TRIO DOMAIN-CONTAINING PROTEIN-RELATED"/>
    <property type="match status" value="1"/>
</dbReference>
<dbReference type="STRING" id="568069.A0A1J1HK45"/>
<gene>
    <name evidence="2" type="ORF">CLUMA_CG000454</name>
</gene>
<dbReference type="Pfam" id="PF00650">
    <property type="entry name" value="CRAL_TRIO"/>
    <property type="match status" value="1"/>
</dbReference>
<dbReference type="EMBL" id="CVRI01000002">
    <property type="protein sequence ID" value="CRK86617.1"/>
    <property type="molecule type" value="Genomic_DNA"/>
</dbReference>
<dbReference type="Proteomes" id="UP000183832">
    <property type="component" value="Unassembled WGS sequence"/>
</dbReference>
<organism evidence="2 3">
    <name type="scientific">Clunio marinus</name>
    <dbReference type="NCBI Taxonomy" id="568069"/>
    <lineage>
        <taxon>Eukaryota</taxon>
        <taxon>Metazoa</taxon>
        <taxon>Ecdysozoa</taxon>
        <taxon>Arthropoda</taxon>
        <taxon>Hexapoda</taxon>
        <taxon>Insecta</taxon>
        <taxon>Pterygota</taxon>
        <taxon>Neoptera</taxon>
        <taxon>Endopterygota</taxon>
        <taxon>Diptera</taxon>
        <taxon>Nematocera</taxon>
        <taxon>Chironomoidea</taxon>
        <taxon>Chironomidae</taxon>
        <taxon>Clunio</taxon>
    </lineage>
</organism>
<evidence type="ECO:0000313" key="2">
    <source>
        <dbReference type="EMBL" id="CRK86617.1"/>
    </source>
</evidence>
<dbReference type="GO" id="GO:0016020">
    <property type="term" value="C:membrane"/>
    <property type="evidence" value="ECO:0007669"/>
    <property type="project" value="TreeGrafter"/>
</dbReference>
<dbReference type="InterPro" id="IPR001251">
    <property type="entry name" value="CRAL-TRIO_dom"/>
</dbReference>
<dbReference type="PANTHER" id="PTHR10174">
    <property type="entry name" value="ALPHA-TOCOPHEROL TRANSFER PROTEIN-RELATED"/>
    <property type="match status" value="1"/>
</dbReference>
<dbReference type="OrthoDB" id="6682367at2759"/>
<proteinExistence type="predicted"/>
<feature type="domain" description="CRAL-TRIO" evidence="1">
    <location>
        <begin position="87"/>
        <end position="257"/>
    </location>
</feature>
<reference evidence="2 3" key="1">
    <citation type="submission" date="2015-04" db="EMBL/GenBank/DDBJ databases">
        <authorList>
            <person name="Syromyatnikov M.Y."/>
            <person name="Popov V.N."/>
        </authorList>
    </citation>
    <scope>NUCLEOTIDE SEQUENCE [LARGE SCALE GENOMIC DNA]</scope>
</reference>
<dbReference type="Gene3D" id="3.40.525.10">
    <property type="entry name" value="CRAL-TRIO lipid binding domain"/>
    <property type="match status" value="1"/>
</dbReference>
<dbReference type="AlphaFoldDB" id="A0A1J1HK45"/>
<evidence type="ECO:0000313" key="3">
    <source>
        <dbReference type="Proteomes" id="UP000183832"/>
    </source>
</evidence>
<dbReference type="Gene3D" id="1.10.8.20">
    <property type="entry name" value="N-terminal domain of phosphatidylinositol transfer protein sec14p"/>
    <property type="match status" value="1"/>
</dbReference>
<dbReference type="Gene3D" id="1.20.5.1200">
    <property type="entry name" value="Alpha-tocopherol transfer"/>
    <property type="match status" value="1"/>
</dbReference>
<name>A0A1J1HK45_9DIPT</name>
<dbReference type="SMART" id="SM01100">
    <property type="entry name" value="CRAL_TRIO_N"/>
    <property type="match status" value="1"/>
</dbReference>
<dbReference type="CDD" id="cd00170">
    <property type="entry name" value="SEC14"/>
    <property type="match status" value="1"/>
</dbReference>
<dbReference type="InterPro" id="IPR036273">
    <property type="entry name" value="CRAL/TRIO_N_dom_sf"/>
</dbReference>
<sequence length="310" mass="35749">MINIRPLTPALAAVAAKELNETPERLVSDLRALKEWIKQSPHLYVRTDDQFLVSFLRGCKYSLEKAKQKFDLYYTIRTFMPEVTMNRDPLDERLQTIIRLGIGLPLPFTEKPDSPRLILIRPGAYDASQFSLPEVFKISNMIQDILMREDDNYMIAGQIGILDCSGVTMAHFMQFNPTFIKKITLMSQEASPTRQKGFHFINTPYGFDSVFNVFKSFINDKNKTKLYVHGSNLSSLYKEIPKKLMPNEYGGTAGSVESIINTWEKRIISYRDYYKEEEKFGVDEKKRLARKNSPDHIFGATGSFRQLEVD</sequence>
<dbReference type="PROSITE" id="PS50191">
    <property type="entry name" value="CRAL_TRIO"/>
    <property type="match status" value="1"/>
</dbReference>
<dbReference type="SMART" id="SM00516">
    <property type="entry name" value="SEC14"/>
    <property type="match status" value="1"/>
</dbReference>